<sequence length="133" mass="15102">KIYNQLSFEFNLNGTKAYGPVDYLVKFGDVAMLINEAKLDDIPKGIAQNIMQLHSASEASVSLAKTEFGSEPLLFEIVSTGSIWHFIRWIGSPEKPNVDISRRFICNFEGDMQNENCSFSYYSYVRGTKRCIE</sequence>
<proteinExistence type="predicted"/>
<reference evidence="1" key="1">
    <citation type="submission" date="2021-06" db="EMBL/GenBank/DDBJ databases">
        <authorList>
            <person name="Kallberg Y."/>
            <person name="Tangrot J."/>
            <person name="Rosling A."/>
        </authorList>
    </citation>
    <scope>NUCLEOTIDE SEQUENCE</scope>
    <source>
        <strain evidence="1">87-6 pot B 2015</strain>
    </source>
</reference>
<organism evidence="1 2">
    <name type="scientific">Funneliformis mosseae</name>
    <name type="common">Endomycorrhizal fungus</name>
    <name type="synonym">Glomus mosseae</name>
    <dbReference type="NCBI Taxonomy" id="27381"/>
    <lineage>
        <taxon>Eukaryota</taxon>
        <taxon>Fungi</taxon>
        <taxon>Fungi incertae sedis</taxon>
        <taxon>Mucoromycota</taxon>
        <taxon>Glomeromycotina</taxon>
        <taxon>Glomeromycetes</taxon>
        <taxon>Glomerales</taxon>
        <taxon>Glomeraceae</taxon>
        <taxon>Funneliformis</taxon>
    </lineage>
</organism>
<evidence type="ECO:0000313" key="2">
    <source>
        <dbReference type="Proteomes" id="UP000789375"/>
    </source>
</evidence>
<comment type="caution">
    <text evidence="1">The sequence shown here is derived from an EMBL/GenBank/DDBJ whole genome shotgun (WGS) entry which is preliminary data.</text>
</comment>
<feature type="non-terminal residue" evidence="1">
    <location>
        <position position="133"/>
    </location>
</feature>
<evidence type="ECO:0000313" key="1">
    <source>
        <dbReference type="EMBL" id="CAG8672984.1"/>
    </source>
</evidence>
<dbReference type="AlphaFoldDB" id="A0A9N9EGD1"/>
<protein>
    <submittedName>
        <fullName evidence="1">4423_t:CDS:1</fullName>
    </submittedName>
</protein>
<dbReference type="EMBL" id="CAJVPP010006026">
    <property type="protein sequence ID" value="CAG8672984.1"/>
    <property type="molecule type" value="Genomic_DNA"/>
</dbReference>
<dbReference type="Proteomes" id="UP000789375">
    <property type="component" value="Unassembled WGS sequence"/>
</dbReference>
<name>A0A9N9EGD1_FUNMO</name>
<gene>
    <name evidence="1" type="ORF">FMOSSE_LOCUS12507</name>
</gene>
<keyword evidence="2" id="KW-1185">Reference proteome</keyword>
<accession>A0A9N9EGD1</accession>